<dbReference type="InterPro" id="IPR006121">
    <property type="entry name" value="HMA_dom"/>
</dbReference>
<name>A0ABV8AI55_9FLAO</name>
<protein>
    <submittedName>
        <fullName evidence="3">Cation transporter</fullName>
    </submittedName>
</protein>
<feature type="domain" description="HMA" evidence="2">
    <location>
        <begin position="48"/>
        <end position="115"/>
    </location>
</feature>
<dbReference type="CDD" id="cd00371">
    <property type="entry name" value="HMA"/>
    <property type="match status" value="1"/>
</dbReference>
<dbReference type="PROSITE" id="PS50846">
    <property type="entry name" value="HMA_2"/>
    <property type="match status" value="1"/>
</dbReference>
<dbReference type="Gene3D" id="3.30.70.100">
    <property type="match status" value="1"/>
</dbReference>
<dbReference type="Proteomes" id="UP001595812">
    <property type="component" value="Unassembled WGS sequence"/>
</dbReference>
<dbReference type="SUPFAM" id="SSF55008">
    <property type="entry name" value="HMA, heavy metal-associated domain"/>
    <property type="match status" value="1"/>
</dbReference>
<dbReference type="EMBL" id="JBHSAT010000004">
    <property type="protein sequence ID" value="MFC3876381.1"/>
    <property type="molecule type" value="Genomic_DNA"/>
</dbReference>
<reference evidence="4" key="1">
    <citation type="journal article" date="2019" name="Int. J. Syst. Evol. Microbiol.">
        <title>The Global Catalogue of Microorganisms (GCM) 10K type strain sequencing project: providing services to taxonomists for standard genome sequencing and annotation.</title>
        <authorList>
            <consortium name="The Broad Institute Genomics Platform"/>
            <consortium name="The Broad Institute Genome Sequencing Center for Infectious Disease"/>
            <person name="Wu L."/>
            <person name="Ma J."/>
        </authorList>
    </citation>
    <scope>NUCLEOTIDE SEQUENCE [LARGE SCALE GENOMIC DNA]</scope>
    <source>
        <strain evidence="4">CECT 8979</strain>
    </source>
</reference>
<evidence type="ECO:0000313" key="3">
    <source>
        <dbReference type="EMBL" id="MFC3876381.1"/>
    </source>
</evidence>
<comment type="caution">
    <text evidence="3">The sequence shown here is derived from an EMBL/GenBank/DDBJ whole genome shotgun (WGS) entry which is preliminary data.</text>
</comment>
<evidence type="ECO:0000313" key="4">
    <source>
        <dbReference type="Proteomes" id="UP001595812"/>
    </source>
</evidence>
<keyword evidence="1" id="KW-0479">Metal-binding</keyword>
<keyword evidence="4" id="KW-1185">Reference proteome</keyword>
<dbReference type="Pfam" id="PF00403">
    <property type="entry name" value="HMA"/>
    <property type="match status" value="1"/>
</dbReference>
<organism evidence="3 4">
    <name type="scientific">Winogradskyella maritima</name>
    <dbReference type="NCBI Taxonomy" id="1517766"/>
    <lineage>
        <taxon>Bacteria</taxon>
        <taxon>Pseudomonadati</taxon>
        <taxon>Bacteroidota</taxon>
        <taxon>Flavobacteriia</taxon>
        <taxon>Flavobacteriales</taxon>
        <taxon>Flavobacteriaceae</taxon>
        <taxon>Winogradskyella</taxon>
    </lineage>
</organism>
<evidence type="ECO:0000259" key="2">
    <source>
        <dbReference type="PROSITE" id="PS50846"/>
    </source>
</evidence>
<gene>
    <name evidence="3" type="ORF">ACFOSX_03975</name>
</gene>
<dbReference type="PROSITE" id="PS51257">
    <property type="entry name" value="PROKAR_LIPOPROTEIN"/>
    <property type="match status" value="1"/>
</dbReference>
<dbReference type="RefSeq" id="WP_386097245.1">
    <property type="nucleotide sequence ID" value="NZ_JBHSAT010000004.1"/>
</dbReference>
<dbReference type="PANTHER" id="PTHR46594">
    <property type="entry name" value="P-TYPE CATION-TRANSPORTING ATPASE"/>
    <property type="match status" value="1"/>
</dbReference>
<dbReference type="PANTHER" id="PTHR46594:SF4">
    <property type="entry name" value="P-TYPE CATION-TRANSPORTING ATPASE"/>
    <property type="match status" value="1"/>
</dbReference>
<dbReference type="InterPro" id="IPR036163">
    <property type="entry name" value="HMA_dom_sf"/>
</dbReference>
<evidence type="ECO:0000256" key="1">
    <source>
        <dbReference type="ARBA" id="ARBA00022723"/>
    </source>
</evidence>
<sequence>MHKVIALAICITGFTSCKNNQEAEIKTIDTDVSSKEIAVADDANVEYAKVQFNIEGMTCAMGCAKTIEKKMAKLEGVKSAKVDFDSELAMVEYDASKVSPERLEETVTSVGGGDVYEVKNISTVGSFEAHTKPCKEDCKMACCKDKKEGEKMACEKDCKKACCKMKA</sequence>
<accession>A0ABV8AI55</accession>
<proteinExistence type="predicted"/>